<feature type="compositionally biased region" description="Low complexity" evidence="9">
    <location>
        <begin position="189"/>
        <end position="199"/>
    </location>
</feature>
<feature type="compositionally biased region" description="Polar residues" evidence="9">
    <location>
        <begin position="696"/>
        <end position="722"/>
    </location>
</feature>
<keyword evidence="7 10" id="KW-1133">Transmembrane helix</keyword>
<feature type="region of interest" description="Disordered" evidence="9">
    <location>
        <begin position="131"/>
        <end position="231"/>
    </location>
</feature>
<dbReference type="EMBL" id="CAJVPD010000238">
    <property type="protein sequence ID" value="CAG8382709.1"/>
    <property type="molecule type" value="Genomic_DNA"/>
</dbReference>
<feature type="transmembrane region" description="Helical" evidence="10">
    <location>
        <begin position="290"/>
        <end position="315"/>
    </location>
</feature>
<keyword evidence="5 10" id="KW-0812">Transmembrane</keyword>
<dbReference type="GO" id="GO:0005789">
    <property type="term" value="C:endoplasmic reticulum membrane"/>
    <property type="evidence" value="ECO:0007669"/>
    <property type="project" value="UniProtKB-SubCell"/>
</dbReference>
<protein>
    <recommendedName>
        <fullName evidence="11">Sugar phosphate transporter domain-containing protein</fullName>
    </recommendedName>
</protein>
<comment type="caution">
    <text evidence="12">The sequence shown here is derived from an EMBL/GenBank/DDBJ whole genome shotgun (WGS) entry which is preliminary data.</text>
</comment>
<feature type="transmembrane region" description="Helical" evidence="10">
    <location>
        <begin position="41"/>
        <end position="67"/>
    </location>
</feature>
<comment type="function">
    <text evidence="1">Involved in the import of GDP-mannose from the cytoplasm into the Golgi lumen.</text>
</comment>
<evidence type="ECO:0000256" key="1">
    <source>
        <dbReference type="ARBA" id="ARBA00003420"/>
    </source>
</evidence>
<evidence type="ECO:0000259" key="11">
    <source>
        <dbReference type="Pfam" id="PF03151"/>
    </source>
</evidence>
<keyword evidence="8 10" id="KW-0472">Membrane</keyword>
<feature type="region of interest" description="Disordered" evidence="9">
    <location>
        <begin position="586"/>
        <end position="722"/>
    </location>
</feature>
<comment type="subcellular location">
    <subcellularLocation>
        <location evidence="2">Endoplasmic reticulum membrane</location>
        <topology evidence="2">Multi-pass membrane protein</topology>
    </subcellularLocation>
</comment>
<evidence type="ECO:0000256" key="5">
    <source>
        <dbReference type="ARBA" id="ARBA00022692"/>
    </source>
</evidence>
<dbReference type="Pfam" id="PF03151">
    <property type="entry name" value="TPT"/>
    <property type="match status" value="1"/>
</dbReference>
<feature type="transmembrane region" description="Helical" evidence="10">
    <location>
        <begin position="502"/>
        <end position="519"/>
    </location>
</feature>
<feature type="compositionally biased region" description="Acidic residues" evidence="9">
    <location>
        <begin position="202"/>
        <end position="212"/>
    </location>
</feature>
<evidence type="ECO:0000256" key="2">
    <source>
        <dbReference type="ARBA" id="ARBA00004477"/>
    </source>
</evidence>
<organism evidence="12 13">
    <name type="scientific">Penicillium salamii</name>
    <dbReference type="NCBI Taxonomy" id="1612424"/>
    <lineage>
        <taxon>Eukaryota</taxon>
        <taxon>Fungi</taxon>
        <taxon>Dikarya</taxon>
        <taxon>Ascomycota</taxon>
        <taxon>Pezizomycotina</taxon>
        <taxon>Eurotiomycetes</taxon>
        <taxon>Eurotiomycetidae</taxon>
        <taxon>Eurotiales</taxon>
        <taxon>Aspergillaceae</taxon>
        <taxon>Penicillium</taxon>
    </lineage>
</organism>
<feature type="region of interest" description="Disordered" evidence="9">
    <location>
        <begin position="1"/>
        <end position="22"/>
    </location>
</feature>
<name>A0A9W4J951_9EURO</name>
<feature type="transmembrane region" description="Helical" evidence="10">
    <location>
        <begin position="345"/>
        <end position="365"/>
    </location>
</feature>
<reference evidence="12" key="1">
    <citation type="submission" date="2021-07" db="EMBL/GenBank/DDBJ databases">
        <authorList>
            <person name="Branca A.L. A."/>
        </authorList>
    </citation>
    <scope>NUCLEOTIDE SEQUENCE</scope>
</reference>
<feature type="transmembrane region" description="Helical" evidence="10">
    <location>
        <begin position="531"/>
        <end position="553"/>
    </location>
</feature>
<feature type="transmembrane region" description="Helical" evidence="10">
    <location>
        <begin position="402"/>
        <end position="421"/>
    </location>
</feature>
<evidence type="ECO:0000313" key="12">
    <source>
        <dbReference type="EMBL" id="CAG8382709.1"/>
    </source>
</evidence>
<comment type="subunit">
    <text evidence="4">Homooligomer.</text>
</comment>
<evidence type="ECO:0000256" key="3">
    <source>
        <dbReference type="ARBA" id="ARBA00010425"/>
    </source>
</evidence>
<feature type="domain" description="Sugar phosphate transporter" evidence="11">
    <location>
        <begin position="262"/>
        <end position="576"/>
    </location>
</feature>
<dbReference type="Proteomes" id="UP001152592">
    <property type="component" value="Unassembled WGS sequence"/>
</dbReference>
<evidence type="ECO:0000256" key="8">
    <source>
        <dbReference type="ARBA" id="ARBA00023136"/>
    </source>
</evidence>
<evidence type="ECO:0000256" key="9">
    <source>
        <dbReference type="SAM" id="MobiDB-lite"/>
    </source>
</evidence>
<accession>A0A9W4J951</accession>
<evidence type="ECO:0000256" key="7">
    <source>
        <dbReference type="ARBA" id="ARBA00022989"/>
    </source>
</evidence>
<evidence type="ECO:0000256" key="6">
    <source>
        <dbReference type="ARBA" id="ARBA00022824"/>
    </source>
</evidence>
<dbReference type="InterPro" id="IPR050186">
    <property type="entry name" value="TPT_transporter"/>
</dbReference>
<gene>
    <name evidence="12" type="ORF">PSALAMII_LOCUS5883</name>
</gene>
<dbReference type="PANTHER" id="PTHR11132">
    <property type="entry name" value="SOLUTE CARRIER FAMILY 35"/>
    <property type="match status" value="1"/>
</dbReference>
<feature type="compositionally biased region" description="Basic residues" evidence="9">
    <location>
        <begin position="219"/>
        <end position="230"/>
    </location>
</feature>
<feature type="compositionally biased region" description="Polar residues" evidence="9">
    <location>
        <begin position="623"/>
        <end position="639"/>
    </location>
</feature>
<feature type="compositionally biased region" description="Basic and acidic residues" evidence="9">
    <location>
        <begin position="156"/>
        <end position="176"/>
    </location>
</feature>
<feature type="transmembrane region" description="Helical" evidence="10">
    <location>
        <begin position="559"/>
        <end position="578"/>
    </location>
</feature>
<feature type="transmembrane region" description="Helical" evidence="10">
    <location>
        <begin position="371"/>
        <end position="395"/>
    </location>
</feature>
<feature type="transmembrane region" description="Helical" evidence="10">
    <location>
        <begin position="258"/>
        <end position="278"/>
    </location>
</feature>
<sequence length="722" mass="79985">MTPDRPYSGVQKKPSGTSERRKGLSATALRKWFHPRSLDLVLVPFFTSSSIFLYFFFFLLFTAFYCICHSLEHLEYKLVKPEPPPFSLSAFRSFTLHCRVTPRSSIPPPWGSQISCSPLLSTRINLYTLNMGPPGNHHRRRSSMLTGAGRSQPAPTDRRDEGMWSHADGANKREEQEPLTAEDTDASEHSSAAESLELDPISSDDDQYDEETGLTSNQRRQRRRRRRQRRKLDARIADVKGQGNIREILSDRNVVKRLLINGALILMWYLFSLSISIYNKWMFSESDVVFPFPLFTTSLHMLVQFTLATIILWIFPSLRPRQPTGSATTSPIDGPEEPQPLISKFFYFTRLVPCGAATSLDIGLGNMSLKFISLTFLTMCKSSALAFVLLFAFLFRLESPSMKLIIIIATMTIGVVMMVAGETAFNALGFSLVIASAFFSGFRWGLTQILLLRHPATSNPFSTLFLLTPIMFFSLITIALSVEGPHEIYKGYLKLASVHGDLMGTFLLIFPGVLAFCMISSEFALLKRSSVVTLSICGIFKEVVTISAAGIIFHDKLTAVNLTGLVVTISSIAAYNYMKIAGMHTESKEDDWSRESSPMSDTEGEGEGEYSGGERGDYRQVAPQDSSIVSPVPGTQFNEEASPAGDHRRSFRVRASGSRHGLSISTTIPEDDGLPMPIKSAPPTITTMAEAGFPQLNASTREASPAIQSTSSTSPTRGQHFT</sequence>
<feature type="transmembrane region" description="Helical" evidence="10">
    <location>
        <begin position="464"/>
        <end position="482"/>
    </location>
</feature>
<comment type="similarity">
    <text evidence="3">Belongs to the TPT transporter family. SLC35D subfamily.</text>
</comment>
<evidence type="ECO:0000256" key="4">
    <source>
        <dbReference type="ARBA" id="ARBA00011182"/>
    </source>
</evidence>
<dbReference type="OrthoDB" id="273917at2759"/>
<evidence type="ECO:0000313" key="13">
    <source>
        <dbReference type="Proteomes" id="UP001152592"/>
    </source>
</evidence>
<dbReference type="AlphaFoldDB" id="A0A9W4J951"/>
<evidence type="ECO:0000256" key="10">
    <source>
        <dbReference type="SAM" id="Phobius"/>
    </source>
</evidence>
<proteinExistence type="inferred from homology"/>
<feature type="transmembrane region" description="Helical" evidence="10">
    <location>
        <begin position="427"/>
        <end position="452"/>
    </location>
</feature>
<dbReference type="InterPro" id="IPR004853">
    <property type="entry name" value="Sugar_P_trans_dom"/>
</dbReference>
<keyword evidence="6" id="KW-0256">Endoplasmic reticulum</keyword>